<name>X1HNU1_9ZZZZ</name>
<protein>
    <submittedName>
        <fullName evidence="1">Uncharacterized protein</fullName>
    </submittedName>
</protein>
<feature type="non-terminal residue" evidence="1">
    <location>
        <position position="83"/>
    </location>
</feature>
<dbReference type="AlphaFoldDB" id="X1HNU1"/>
<dbReference type="EMBL" id="BARU01019944">
    <property type="protein sequence ID" value="GAH58720.1"/>
    <property type="molecule type" value="Genomic_DNA"/>
</dbReference>
<reference evidence="1" key="1">
    <citation type="journal article" date="2014" name="Front. Microbiol.">
        <title>High frequency of phylogenetically diverse reductive dehalogenase-homologous genes in deep subseafloor sedimentary metagenomes.</title>
        <authorList>
            <person name="Kawai M."/>
            <person name="Futagami T."/>
            <person name="Toyoda A."/>
            <person name="Takaki Y."/>
            <person name="Nishi S."/>
            <person name="Hori S."/>
            <person name="Arai W."/>
            <person name="Tsubouchi T."/>
            <person name="Morono Y."/>
            <person name="Uchiyama I."/>
            <person name="Ito T."/>
            <person name="Fujiyama A."/>
            <person name="Inagaki F."/>
            <person name="Takami H."/>
        </authorList>
    </citation>
    <scope>NUCLEOTIDE SEQUENCE</scope>
    <source>
        <strain evidence="1">Expedition CK06-06</strain>
    </source>
</reference>
<proteinExistence type="predicted"/>
<evidence type="ECO:0000313" key="1">
    <source>
        <dbReference type="EMBL" id="GAH58720.1"/>
    </source>
</evidence>
<gene>
    <name evidence="1" type="ORF">S03H2_32809</name>
</gene>
<sequence length="83" mass="9489">MDTSANTKTPIINDEIIYIYNISDTRQEFILTNKNLELGRFNNLSLVFEISGEKTDVNGIEVSFTINSTKIDFILTKYYQNSG</sequence>
<organism evidence="1">
    <name type="scientific">marine sediment metagenome</name>
    <dbReference type="NCBI Taxonomy" id="412755"/>
    <lineage>
        <taxon>unclassified sequences</taxon>
        <taxon>metagenomes</taxon>
        <taxon>ecological metagenomes</taxon>
    </lineage>
</organism>
<comment type="caution">
    <text evidence="1">The sequence shown here is derived from an EMBL/GenBank/DDBJ whole genome shotgun (WGS) entry which is preliminary data.</text>
</comment>
<accession>X1HNU1</accession>